<dbReference type="Proteomes" id="UP000219522">
    <property type="component" value="Unassembled WGS sequence"/>
</dbReference>
<dbReference type="SUPFAM" id="SSF52949">
    <property type="entry name" value="Macro domain-like"/>
    <property type="match status" value="1"/>
</dbReference>
<evidence type="ECO:0000259" key="1">
    <source>
        <dbReference type="PROSITE" id="PS51154"/>
    </source>
</evidence>
<comment type="caution">
    <text evidence="2">The sequence shown here is derived from an EMBL/GenBank/DDBJ whole genome shotgun (WGS) entry which is preliminary data.</text>
</comment>
<dbReference type="InterPro" id="IPR002589">
    <property type="entry name" value="Macro_dom"/>
</dbReference>
<keyword evidence="3" id="KW-1185">Reference proteome</keyword>
<dbReference type="OrthoDB" id="9816036at2"/>
<proteinExistence type="predicted"/>
<sequence>MTDATKTCFVIMPFREKTDVDGKLIDFDRIYDKLIRSAVEGQPMRDAGGPLLKCVRCDEIDQAGWVHRQMISHIMDDAVAVVDLSTLNPNVFYELGVRHALRQGVTVLLRREGTKTPFNLQGFKCISYDPDAPDSVAAAGVKIAQYIANGLSGQVLDSLVHEVLKERHLVTAPPERVHPDKAQLFRLRNASKKRIGILTGDLRHVTDIDIWVNSENTNMQMARFYDRSGSAVIRYFGAKRRAGQVIEDTIAHELAAAMGAATSVPPGTVLVTTAGELTQSNRVKRIFHAAAVQGQPGVGYKSVPDVEACISEALRTADSPEYAHEKPRSILFPLMGTGTGGADPRDTIKRLIETAINYFEQKPSSVISTVYFLAYTDHQRDFCLGALAQAKVDRLPDNSR</sequence>
<dbReference type="InterPro" id="IPR043472">
    <property type="entry name" value="Macro_dom-like"/>
</dbReference>
<evidence type="ECO:0000313" key="3">
    <source>
        <dbReference type="Proteomes" id="UP000219522"/>
    </source>
</evidence>
<dbReference type="Pfam" id="PF01661">
    <property type="entry name" value="Macro"/>
    <property type="match status" value="1"/>
</dbReference>
<dbReference type="PROSITE" id="PS51154">
    <property type="entry name" value="MACRO"/>
    <property type="match status" value="1"/>
</dbReference>
<evidence type="ECO:0000313" key="2">
    <source>
        <dbReference type="EMBL" id="SOE81844.1"/>
    </source>
</evidence>
<reference evidence="2 3" key="1">
    <citation type="submission" date="2017-09" db="EMBL/GenBank/DDBJ databases">
        <authorList>
            <person name="Varghese N."/>
            <person name="Submissions S."/>
        </authorList>
    </citation>
    <scope>NUCLEOTIDE SEQUENCE [LARGE SCALE GENOMIC DNA]</scope>
    <source>
        <strain evidence="2 3">OK806</strain>
    </source>
</reference>
<dbReference type="EMBL" id="OCSU01000002">
    <property type="protein sequence ID" value="SOE81844.1"/>
    <property type="molecule type" value="Genomic_DNA"/>
</dbReference>
<dbReference type="Gene3D" id="3.40.220.10">
    <property type="entry name" value="Leucine Aminopeptidase, subunit E, domain 1"/>
    <property type="match status" value="1"/>
</dbReference>
<dbReference type="RefSeq" id="WP_062638788.1">
    <property type="nucleotide sequence ID" value="NZ_FCOG02000040.1"/>
</dbReference>
<name>A0A7Z7I9L9_9BURK</name>
<feature type="domain" description="Macro" evidence="1">
    <location>
        <begin position="182"/>
        <end position="391"/>
    </location>
</feature>
<dbReference type="AlphaFoldDB" id="A0A7Z7I9L9"/>
<accession>A0A7Z7I9L9</accession>
<protein>
    <submittedName>
        <fullName evidence="2">O-acetyl-ADP-ribose deacetylase (Regulator of RNase III), contains Macro domain</fullName>
    </submittedName>
</protein>
<organism evidence="2 3">
    <name type="scientific">Caballeronia arationis</name>
    <dbReference type="NCBI Taxonomy" id="1777142"/>
    <lineage>
        <taxon>Bacteria</taxon>
        <taxon>Pseudomonadati</taxon>
        <taxon>Pseudomonadota</taxon>
        <taxon>Betaproteobacteria</taxon>
        <taxon>Burkholderiales</taxon>
        <taxon>Burkholderiaceae</taxon>
        <taxon>Caballeronia</taxon>
    </lineage>
</organism>
<gene>
    <name evidence="2" type="ORF">SAMN05446927_5140</name>
</gene>